<reference evidence="1" key="1">
    <citation type="submission" date="2019-11" db="EMBL/GenBank/DDBJ databases">
        <authorList>
            <person name="Feng L."/>
        </authorList>
    </citation>
    <scope>NUCLEOTIDE SEQUENCE</scope>
    <source>
        <strain evidence="1">BcaccaeLFYP20</strain>
    </source>
</reference>
<name>A0A6N2X786_9BACE</name>
<dbReference type="AlphaFoldDB" id="A0A6N2X786"/>
<accession>A0A6N2X786</accession>
<sequence length="29" mass="3613">MKKSSHCSENFFPYRDIFSYYDEIYNNTL</sequence>
<protein>
    <submittedName>
        <fullName evidence="1">Uncharacterized protein</fullName>
    </submittedName>
</protein>
<organism evidence="1">
    <name type="scientific">Bacteroides caccae</name>
    <dbReference type="NCBI Taxonomy" id="47678"/>
    <lineage>
        <taxon>Bacteria</taxon>
        <taxon>Pseudomonadati</taxon>
        <taxon>Bacteroidota</taxon>
        <taxon>Bacteroidia</taxon>
        <taxon>Bacteroidales</taxon>
        <taxon>Bacteroidaceae</taxon>
        <taxon>Bacteroides</taxon>
    </lineage>
</organism>
<evidence type="ECO:0000313" key="1">
    <source>
        <dbReference type="EMBL" id="VYT50061.1"/>
    </source>
</evidence>
<dbReference type="EMBL" id="CACRTB010000041">
    <property type="protein sequence ID" value="VYT50061.1"/>
    <property type="molecule type" value="Genomic_DNA"/>
</dbReference>
<proteinExistence type="predicted"/>
<gene>
    <name evidence="1" type="ORF">BCLFYP20_00360</name>
</gene>